<dbReference type="SUPFAM" id="SSF55961">
    <property type="entry name" value="Bet v1-like"/>
    <property type="match status" value="1"/>
</dbReference>
<dbReference type="Pfam" id="PF03364">
    <property type="entry name" value="Polyketide_cyc"/>
    <property type="match status" value="1"/>
</dbReference>
<evidence type="ECO:0000313" key="3">
    <source>
        <dbReference type="Proteomes" id="UP001589702"/>
    </source>
</evidence>
<comment type="caution">
    <text evidence="2">The sequence shown here is derived from an EMBL/GenBank/DDBJ whole genome shotgun (WGS) entry which is preliminary data.</text>
</comment>
<gene>
    <name evidence="2" type="ORF">ACFFP1_05390</name>
</gene>
<dbReference type="RefSeq" id="WP_376940492.1">
    <property type="nucleotide sequence ID" value="NZ_BAAAWN010000001.1"/>
</dbReference>
<proteinExistence type="predicted"/>
<dbReference type="Gene3D" id="3.30.530.20">
    <property type="match status" value="1"/>
</dbReference>
<organism evidence="2 3">
    <name type="scientific">Arthrobacter ramosus</name>
    <dbReference type="NCBI Taxonomy" id="1672"/>
    <lineage>
        <taxon>Bacteria</taxon>
        <taxon>Bacillati</taxon>
        <taxon>Actinomycetota</taxon>
        <taxon>Actinomycetes</taxon>
        <taxon>Micrococcales</taxon>
        <taxon>Micrococcaceae</taxon>
        <taxon>Arthrobacter</taxon>
    </lineage>
</organism>
<feature type="domain" description="Coenzyme Q-binding protein COQ10 START" evidence="1">
    <location>
        <begin position="10"/>
        <end position="52"/>
    </location>
</feature>
<dbReference type="InterPro" id="IPR005031">
    <property type="entry name" value="COQ10_START"/>
</dbReference>
<dbReference type="Proteomes" id="UP001589702">
    <property type="component" value="Unassembled WGS sequence"/>
</dbReference>
<dbReference type="InterPro" id="IPR023393">
    <property type="entry name" value="START-like_dom_sf"/>
</dbReference>
<accession>A0ABV5XX97</accession>
<evidence type="ECO:0000313" key="2">
    <source>
        <dbReference type="EMBL" id="MFB9818929.1"/>
    </source>
</evidence>
<dbReference type="EMBL" id="JBHMBC010000007">
    <property type="protein sequence ID" value="MFB9818929.1"/>
    <property type="molecule type" value="Genomic_DNA"/>
</dbReference>
<sequence length="80" mass="9219">MNDVHGSISVNVPVRLAYEQWIRFEEFPLFMSGVESVTRVDNVRLRFKTVVGGAPHEYDAWIIAREAESWDWPAREAGAR</sequence>
<keyword evidence="3" id="KW-1185">Reference proteome</keyword>
<protein>
    <submittedName>
        <fullName evidence="2">SRPBCC family protein</fullName>
    </submittedName>
</protein>
<evidence type="ECO:0000259" key="1">
    <source>
        <dbReference type="Pfam" id="PF03364"/>
    </source>
</evidence>
<reference evidence="2 3" key="1">
    <citation type="submission" date="2024-09" db="EMBL/GenBank/DDBJ databases">
        <authorList>
            <person name="Sun Q."/>
            <person name="Mori K."/>
        </authorList>
    </citation>
    <scope>NUCLEOTIDE SEQUENCE [LARGE SCALE GENOMIC DNA]</scope>
    <source>
        <strain evidence="2 3">JCM 1334</strain>
    </source>
</reference>
<name>A0ABV5XX97_ARTRM</name>